<protein>
    <recommendedName>
        <fullName evidence="7">Hydroxyacylglutathione hydrolase</fullName>
        <ecNumber evidence="7">3.1.2.6</ecNumber>
    </recommendedName>
    <alternativeName>
        <fullName evidence="7">Glyoxalase II</fullName>
        <shortName evidence="7">Glx II</shortName>
    </alternativeName>
</protein>
<comment type="cofactor">
    <cofactor evidence="7">
        <name>Zn(2+)</name>
        <dbReference type="ChEBI" id="CHEBI:29105"/>
    </cofactor>
    <text evidence="7">Binds 2 Zn(2+) ions per subunit.</text>
</comment>
<dbReference type="UniPathway" id="UPA00619">
    <property type="reaction ID" value="UER00676"/>
</dbReference>
<keyword evidence="4 7" id="KW-0479">Metal-binding</keyword>
<dbReference type="GO" id="GO:0046872">
    <property type="term" value="F:metal ion binding"/>
    <property type="evidence" value="ECO:0007669"/>
    <property type="project" value="UniProtKB-KW"/>
</dbReference>
<dbReference type="InterPro" id="IPR032282">
    <property type="entry name" value="HAGH_C"/>
</dbReference>
<dbReference type="InterPro" id="IPR017782">
    <property type="entry name" value="Hydroxyacylglutathione_Hdrlase"/>
</dbReference>
<dbReference type="InterPro" id="IPR001279">
    <property type="entry name" value="Metallo-B-lactamas"/>
</dbReference>
<feature type="binding site" evidence="7">
    <location>
        <position position="133"/>
    </location>
    <ligand>
        <name>Zn(2+)</name>
        <dbReference type="ChEBI" id="CHEBI:29105"/>
        <label>1</label>
    </ligand>
</feature>
<dbReference type="PANTHER" id="PTHR43705:SF1">
    <property type="entry name" value="HYDROXYACYLGLUTATHIONE HYDROLASE GLOB"/>
    <property type="match status" value="1"/>
</dbReference>
<dbReference type="GO" id="GO:0004416">
    <property type="term" value="F:hydroxyacylglutathione hydrolase activity"/>
    <property type="evidence" value="ECO:0007669"/>
    <property type="project" value="UniProtKB-UniRule"/>
</dbReference>
<comment type="function">
    <text evidence="7">Thiolesterase that catalyzes the hydrolysis of S-D-lactoyl-glutathione to form glutathione and D-lactic acid.</text>
</comment>
<comment type="pathway">
    <text evidence="2 7">Secondary metabolite metabolism; methylglyoxal degradation; (R)-lactate from methylglyoxal: step 2/2.</text>
</comment>
<dbReference type="PIRSF" id="PIRSF005457">
    <property type="entry name" value="Glx"/>
    <property type="match status" value="1"/>
</dbReference>
<dbReference type="GO" id="GO:0019243">
    <property type="term" value="P:methylglyoxal catabolic process to D-lactate via S-lactoyl-glutathione"/>
    <property type="evidence" value="ECO:0007669"/>
    <property type="project" value="UniProtKB-UniRule"/>
</dbReference>
<evidence type="ECO:0000256" key="2">
    <source>
        <dbReference type="ARBA" id="ARBA00004963"/>
    </source>
</evidence>
<evidence type="ECO:0000256" key="6">
    <source>
        <dbReference type="ARBA" id="ARBA00022833"/>
    </source>
</evidence>
<dbReference type="Proteomes" id="UP000027337">
    <property type="component" value="Unassembled WGS sequence"/>
</dbReference>
<dbReference type="InterPro" id="IPR050110">
    <property type="entry name" value="Glyoxalase_II_hydrolase"/>
</dbReference>
<dbReference type="SUPFAM" id="SSF56281">
    <property type="entry name" value="Metallo-hydrolase/oxidoreductase"/>
    <property type="match status" value="1"/>
</dbReference>
<evidence type="ECO:0000256" key="4">
    <source>
        <dbReference type="ARBA" id="ARBA00022723"/>
    </source>
</evidence>
<dbReference type="STRING" id="83219.PM02_11470"/>
<dbReference type="NCBIfam" id="TIGR03413">
    <property type="entry name" value="GSH_gloB"/>
    <property type="match status" value="1"/>
</dbReference>
<dbReference type="SMART" id="SM00849">
    <property type="entry name" value="Lactamase_B"/>
    <property type="match status" value="1"/>
</dbReference>
<comment type="catalytic activity">
    <reaction evidence="1 7">
        <text>an S-(2-hydroxyacyl)glutathione + H2O = a 2-hydroxy carboxylate + glutathione + H(+)</text>
        <dbReference type="Rhea" id="RHEA:21864"/>
        <dbReference type="ChEBI" id="CHEBI:15377"/>
        <dbReference type="ChEBI" id="CHEBI:15378"/>
        <dbReference type="ChEBI" id="CHEBI:57925"/>
        <dbReference type="ChEBI" id="CHEBI:58896"/>
        <dbReference type="ChEBI" id="CHEBI:71261"/>
        <dbReference type="EC" id="3.1.2.6"/>
    </reaction>
</comment>
<evidence type="ECO:0000256" key="5">
    <source>
        <dbReference type="ARBA" id="ARBA00022801"/>
    </source>
</evidence>
<dbReference type="eggNOG" id="COG0491">
    <property type="taxonomic scope" value="Bacteria"/>
</dbReference>
<sequence>MPYDLITIPCLSDNYAYLLRDHDSGEVAVIDVPEAGPILKELENRGWSATQVWLTHHHWDHIDGLPDLLAVHPAKVVGGKADAHRLPKLDQAVSEGDTVSLGALEAQVLDVSGHTIGHIALYVPKASLAFTADSLMALGCGRLFEGTPAQMWDSMQKLMALPADTTICSGHEYTASNAKFALTVDPANAALISRSNDIQAARDKGLPTVPSKLSTELETNPFLRPADPGIRATLGMQDATDAAVFKEIRKRKDSF</sequence>
<evidence type="ECO:0000259" key="8">
    <source>
        <dbReference type="SMART" id="SM00849"/>
    </source>
</evidence>
<accession>A0A061SMX4</accession>
<comment type="caution">
    <text evidence="9">The sequence shown here is derived from an EMBL/GenBank/DDBJ whole genome shotgun (WGS) entry which is preliminary data.</text>
</comment>
<feature type="binding site" evidence="7">
    <location>
        <position position="61"/>
    </location>
    <ligand>
        <name>Zn(2+)</name>
        <dbReference type="ChEBI" id="CHEBI:29105"/>
        <label>2</label>
    </ligand>
</feature>
<dbReference type="RefSeq" id="WP_037908406.1">
    <property type="nucleotide sequence ID" value="NZ_JEMU01000008.1"/>
</dbReference>
<feature type="binding site" evidence="7">
    <location>
        <position position="171"/>
    </location>
    <ligand>
        <name>Zn(2+)</name>
        <dbReference type="ChEBI" id="CHEBI:29105"/>
        <label>2</label>
    </ligand>
</feature>
<dbReference type="Pfam" id="PF00753">
    <property type="entry name" value="Lactamase_B"/>
    <property type="match status" value="1"/>
</dbReference>
<feature type="binding site" evidence="7">
    <location>
        <position position="60"/>
    </location>
    <ligand>
        <name>Zn(2+)</name>
        <dbReference type="ChEBI" id="CHEBI:29105"/>
        <label>2</label>
    </ligand>
</feature>
<proteinExistence type="inferred from homology"/>
<reference evidence="9 10" key="1">
    <citation type="journal article" date="2014" name="Genome Announc.">
        <title>Draft Genome Sequences of Two Isolates of the Roseobacter Group, Sulfitobacter sp. Strains 3SOLIMAR09 and 1FIGIMAR09, from Harbors of Mallorca Island (Mediterranean Sea).</title>
        <authorList>
            <person name="Mas-Llado M."/>
            <person name="Pina-Villalonga J.M."/>
            <person name="Brunet-Galmes I."/>
            <person name="Nogales B."/>
            <person name="Bosch R."/>
        </authorList>
    </citation>
    <scope>NUCLEOTIDE SEQUENCE [LARGE SCALE GENOMIC DNA]</scope>
    <source>
        <strain evidence="9 10">1FIGIMAR09</strain>
    </source>
</reference>
<dbReference type="HAMAP" id="MF_01374">
    <property type="entry name" value="Glyoxalase_2"/>
    <property type="match status" value="1"/>
</dbReference>
<dbReference type="Gene3D" id="3.60.15.10">
    <property type="entry name" value="Ribonuclease Z/Hydroxyacylglutathione hydrolase-like"/>
    <property type="match status" value="1"/>
</dbReference>
<feature type="binding site" evidence="7">
    <location>
        <position position="114"/>
    </location>
    <ligand>
        <name>Zn(2+)</name>
        <dbReference type="ChEBI" id="CHEBI:29105"/>
        <label>1</label>
    </ligand>
</feature>
<feature type="binding site" evidence="7">
    <location>
        <position position="58"/>
    </location>
    <ligand>
        <name>Zn(2+)</name>
        <dbReference type="ChEBI" id="CHEBI:29105"/>
        <label>1</label>
    </ligand>
</feature>
<dbReference type="EMBL" id="JEMU01000008">
    <property type="protein sequence ID" value="KAJ03071.1"/>
    <property type="molecule type" value="Genomic_DNA"/>
</dbReference>
<evidence type="ECO:0000256" key="7">
    <source>
        <dbReference type="HAMAP-Rule" id="MF_01374"/>
    </source>
</evidence>
<dbReference type="Pfam" id="PF16123">
    <property type="entry name" value="HAGH_C"/>
    <property type="match status" value="1"/>
</dbReference>
<evidence type="ECO:0000313" key="9">
    <source>
        <dbReference type="EMBL" id="KAJ03071.1"/>
    </source>
</evidence>
<dbReference type="EC" id="3.1.2.6" evidence="7"/>
<dbReference type="AlphaFoldDB" id="A0A061SMX4"/>
<keyword evidence="6 7" id="KW-0862">Zinc</keyword>
<feature type="binding site" evidence="7">
    <location>
        <position position="56"/>
    </location>
    <ligand>
        <name>Zn(2+)</name>
        <dbReference type="ChEBI" id="CHEBI:29105"/>
        <label>1</label>
    </ligand>
</feature>
<dbReference type="InterPro" id="IPR036866">
    <property type="entry name" value="RibonucZ/Hydroxyglut_hydro"/>
</dbReference>
<feature type="domain" description="Metallo-beta-lactamase" evidence="8">
    <location>
        <begin position="13"/>
        <end position="171"/>
    </location>
</feature>
<comment type="subunit">
    <text evidence="7">Monomer.</text>
</comment>
<dbReference type="InterPro" id="IPR035680">
    <property type="entry name" value="Clx_II_MBL"/>
</dbReference>
<name>A0A061SMX4_9RHOB</name>
<evidence type="ECO:0000256" key="1">
    <source>
        <dbReference type="ARBA" id="ARBA00001623"/>
    </source>
</evidence>
<organism evidence="9 10">
    <name type="scientific">Sulfitobacter mediterraneus</name>
    <dbReference type="NCBI Taxonomy" id="83219"/>
    <lineage>
        <taxon>Bacteria</taxon>
        <taxon>Pseudomonadati</taxon>
        <taxon>Pseudomonadota</taxon>
        <taxon>Alphaproteobacteria</taxon>
        <taxon>Rhodobacterales</taxon>
        <taxon>Roseobacteraceae</taxon>
        <taxon>Sulfitobacter</taxon>
    </lineage>
</organism>
<dbReference type="PANTHER" id="PTHR43705">
    <property type="entry name" value="HYDROXYACYLGLUTATHIONE HYDROLASE"/>
    <property type="match status" value="1"/>
</dbReference>
<feature type="binding site" evidence="7">
    <location>
        <position position="133"/>
    </location>
    <ligand>
        <name>Zn(2+)</name>
        <dbReference type="ChEBI" id="CHEBI:29105"/>
        <label>2</label>
    </ligand>
</feature>
<evidence type="ECO:0000313" key="10">
    <source>
        <dbReference type="Proteomes" id="UP000027337"/>
    </source>
</evidence>
<keyword evidence="10" id="KW-1185">Reference proteome</keyword>
<gene>
    <name evidence="7" type="primary">gloB</name>
    <name evidence="9" type="ORF">PM02_11470</name>
</gene>
<comment type="similarity">
    <text evidence="3 7">Belongs to the metallo-beta-lactamase superfamily. Glyoxalase II family.</text>
</comment>
<dbReference type="CDD" id="cd07723">
    <property type="entry name" value="hydroxyacylglutathione_hydrolase_MBL-fold"/>
    <property type="match status" value="1"/>
</dbReference>
<evidence type="ECO:0000256" key="3">
    <source>
        <dbReference type="ARBA" id="ARBA00006759"/>
    </source>
</evidence>
<keyword evidence="5 7" id="KW-0378">Hydrolase</keyword>